<evidence type="ECO:0000256" key="4">
    <source>
        <dbReference type="ARBA" id="ARBA00022670"/>
    </source>
</evidence>
<dbReference type="Proteomes" id="UP000494040">
    <property type="component" value="Unassembled WGS sequence"/>
</dbReference>
<dbReference type="InterPro" id="IPR043472">
    <property type="entry name" value="Macro_dom-like"/>
</dbReference>
<dbReference type="Gene3D" id="3.40.630.10">
    <property type="entry name" value="Zn peptidases"/>
    <property type="match status" value="1"/>
</dbReference>
<evidence type="ECO:0000256" key="14">
    <source>
        <dbReference type="ARBA" id="ARBA00049107"/>
    </source>
</evidence>
<evidence type="ECO:0000256" key="9">
    <source>
        <dbReference type="ARBA" id="ARBA00030930"/>
    </source>
</evidence>
<keyword evidence="5" id="KW-0378">Hydrolase</keyword>
<dbReference type="GO" id="GO:0070006">
    <property type="term" value="F:metalloaminopeptidase activity"/>
    <property type="evidence" value="ECO:0007669"/>
    <property type="project" value="InterPro"/>
</dbReference>
<evidence type="ECO:0000256" key="11">
    <source>
        <dbReference type="ARBA" id="ARBA00031564"/>
    </source>
</evidence>
<evidence type="ECO:0000256" key="1">
    <source>
        <dbReference type="ARBA" id="ARBA00009528"/>
    </source>
</evidence>
<comment type="catalytic activity">
    <reaction evidence="14">
        <text>L-cysteinylglycine + H2O = L-cysteine + glycine</text>
        <dbReference type="Rhea" id="RHEA:28783"/>
        <dbReference type="ChEBI" id="CHEBI:15377"/>
        <dbReference type="ChEBI" id="CHEBI:35235"/>
        <dbReference type="ChEBI" id="CHEBI:57305"/>
        <dbReference type="ChEBI" id="CHEBI:61694"/>
    </reaction>
    <physiologicalReaction direction="left-to-right" evidence="14">
        <dbReference type="Rhea" id="RHEA:28784"/>
    </physiologicalReaction>
</comment>
<comment type="catalytic activity">
    <reaction evidence="13">
        <text>S-benzyl-L-cysteinylglycine + H2O = S-benzyl-L-cysteine + glycine</text>
        <dbReference type="Rhea" id="RHEA:62568"/>
        <dbReference type="ChEBI" id="CHEBI:15377"/>
        <dbReference type="ChEBI" id="CHEBI:57305"/>
        <dbReference type="ChEBI" id="CHEBI:145802"/>
        <dbReference type="ChEBI" id="CHEBI:145803"/>
    </reaction>
    <physiologicalReaction direction="left-to-right" evidence="13">
        <dbReference type="Rhea" id="RHEA:62569"/>
    </physiologicalReaction>
</comment>
<dbReference type="InterPro" id="IPR008283">
    <property type="entry name" value="Peptidase_M17_N"/>
</dbReference>
<dbReference type="GO" id="GO:0005737">
    <property type="term" value="C:cytoplasm"/>
    <property type="evidence" value="ECO:0007669"/>
    <property type="project" value="InterPro"/>
</dbReference>
<comment type="similarity">
    <text evidence="1">Belongs to the peptidase M17 family.</text>
</comment>
<feature type="domain" description="Peptidase M17 leucyl aminopeptidase N-terminal" evidence="16">
    <location>
        <begin position="36"/>
        <end position="165"/>
    </location>
</feature>
<keyword evidence="4" id="KW-0645">Protease</keyword>
<dbReference type="Gene3D" id="3.40.220.10">
    <property type="entry name" value="Leucine Aminopeptidase, subunit E, domain 1"/>
    <property type="match status" value="1"/>
</dbReference>
<protein>
    <recommendedName>
        <fullName evidence="2">Cytosol aminopeptidase</fullName>
        <ecNumber evidence="7">3.4.13.23</ecNumber>
    </recommendedName>
    <alternativeName>
        <fullName evidence="10">Cysteinylglycine-S-conjugate dipeptidase</fullName>
    </alternativeName>
    <alternativeName>
        <fullName evidence="11">Leucine aminopeptidase 3</fullName>
    </alternativeName>
    <alternativeName>
        <fullName evidence="9">Proline aminopeptidase</fullName>
    </alternativeName>
    <alternativeName>
        <fullName evidence="8">Prolyl aminopeptidase</fullName>
    </alternativeName>
</protein>
<accession>A0A8I6RU98</accession>
<dbReference type="Pfam" id="PF00883">
    <property type="entry name" value="Peptidase_M17"/>
    <property type="match status" value="1"/>
</dbReference>
<evidence type="ECO:0000256" key="5">
    <source>
        <dbReference type="ARBA" id="ARBA00022801"/>
    </source>
</evidence>
<organism evidence="17 18">
    <name type="scientific">Cimex lectularius</name>
    <name type="common">Bed bug</name>
    <name type="synonym">Acanthia lectularia</name>
    <dbReference type="NCBI Taxonomy" id="79782"/>
    <lineage>
        <taxon>Eukaryota</taxon>
        <taxon>Metazoa</taxon>
        <taxon>Ecdysozoa</taxon>
        <taxon>Arthropoda</taxon>
        <taxon>Hexapoda</taxon>
        <taxon>Insecta</taxon>
        <taxon>Pterygota</taxon>
        <taxon>Neoptera</taxon>
        <taxon>Paraneoptera</taxon>
        <taxon>Hemiptera</taxon>
        <taxon>Heteroptera</taxon>
        <taxon>Panheteroptera</taxon>
        <taxon>Cimicomorpha</taxon>
        <taxon>Cimicidae</taxon>
        <taxon>Cimex</taxon>
    </lineage>
</organism>
<evidence type="ECO:0000259" key="15">
    <source>
        <dbReference type="Pfam" id="PF00883"/>
    </source>
</evidence>
<dbReference type="GO" id="GO:0006508">
    <property type="term" value="P:proteolysis"/>
    <property type="evidence" value="ECO:0007669"/>
    <property type="project" value="UniProtKB-KW"/>
</dbReference>
<reference evidence="17" key="1">
    <citation type="submission" date="2022-01" db="UniProtKB">
        <authorList>
            <consortium name="EnsemblMetazoa"/>
        </authorList>
    </citation>
    <scope>IDENTIFICATION</scope>
</reference>
<feature type="domain" description="Cytosol aminopeptidase" evidence="15">
    <location>
        <begin position="196"/>
        <end position="507"/>
    </location>
</feature>
<dbReference type="GeneID" id="106667109"/>
<evidence type="ECO:0000256" key="12">
    <source>
        <dbReference type="ARBA" id="ARBA00045966"/>
    </source>
</evidence>
<dbReference type="KEGG" id="clec:106667109"/>
<evidence type="ECO:0000256" key="8">
    <source>
        <dbReference type="ARBA" id="ARBA00029605"/>
    </source>
</evidence>
<dbReference type="PANTHER" id="PTHR11963">
    <property type="entry name" value="LEUCINE AMINOPEPTIDASE-RELATED"/>
    <property type="match status" value="1"/>
</dbReference>
<dbReference type="EC" id="3.4.13.23" evidence="7"/>
<comment type="function">
    <text evidence="12">Cytosolic metallopeptidase that catalyzes the removal of unsubstituted N-terminal hydrophobic amino acids from various peptides. The presence of Zn(2+) ions is essential for the peptidase activity, and the association with other cofactors can modulate the substrate spectificity of the enzyme. For instance, in the presence of Mn(2+), it displays a specific Cys-Gly hydrolyzing activity of Cys-Gly-S-conjugates. Involved in the metabolism of glutathione and in the degradation of glutathione S-conjugates, which may play a role in the control of the cell redox status.</text>
</comment>
<evidence type="ECO:0000313" key="17">
    <source>
        <dbReference type="EnsemblMetazoa" id="XP_014250301.1"/>
    </source>
</evidence>
<dbReference type="EnsemblMetazoa" id="XM_014394815.1">
    <property type="protein sequence ID" value="XP_014250301.1"/>
    <property type="gene ID" value="LOC106667109"/>
</dbReference>
<dbReference type="SUPFAM" id="SSF52949">
    <property type="entry name" value="Macro domain-like"/>
    <property type="match status" value="1"/>
</dbReference>
<evidence type="ECO:0000256" key="13">
    <source>
        <dbReference type="ARBA" id="ARBA00047881"/>
    </source>
</evidence>
<name>A0A8I6RU98_CIMLE</name>
<dbReference type="CDD" id="cd00433">
    <property type="entry name" value="Peptidase_M17"/>
    <property type="match status" value="1"/>
</dbReference>
<dbReference type="AlphaFoldDB" id="A0A8I6RU98"/>
<dbReference type="GO" id="GO:0030145">
    <property type="term" value="F:manganese ion binding"/>
    <property type="evidence" value="ECO:0007669"/>
    <property type="project" value="InterPro"/>
</dbReference>
<dbReference type="Pfam" id="PF02789">
    <property type="entry name" value="Peptidase_M17_N"/>
    <property type="match status" value="1"/>
</dbReference>
<keyword evidence="3" id="KW-0031">Aminopeptidase</keyword>
<proteinExistence type="inferred from homology"/>
<dbReference type="InterPro" id="IPR000819">
    <property type="entry name" value="Peptidase_M17_C"/>
</dbReference>
<dbReference type="OMA" id="QMACPEQ"/>
<sequence length="523" mass="56325">MKMIRRIKLVTVNGALKGFNRTYADCGSAAVKKGLVVGAYDGCSADELKLTPTAMKIDSETGGKLTQLLKGGVGIKKGTARIFSNIHPEFLSIAVAGLGEEGVGFNEAETLDLCKENIRWASGVGTSALQDEGINLVYVEEFTNAEAAAEGASLAIWKFQPFKAKEEQVIVPKLEFFDGSDTEGWQRGLIKAECQNMARRLEETPANLMTPMIFAQATLDALCACGVEVELRERDWIETKKMQAFLTMARGSCEEPILLELSYCGSTSDDKPIIFIGKGITFDSGGTCLKDCIGMSEYRGDMAGAAVIVGMFKCIAQLALPINVRAIIPLCENMIGGMAVRPGDLVVARNGKTIQIEDTDNEGRIILLDALNFSSIYQPCLVTTIATLTPGIRRGLGGSASGAFSTSDAVWRELSRAGSETGDRVWRFPFWKCFSNLVTNYVEVDVNNVGLGGGGGPCLGAAFLLEFAPSVDFLHLDITGTGLISNGIGYPYMKKGLMTGRPVRTLVQFLYQLSCPHDKGEEC</sequence>
<evidence type="ECO:0000256" key="10">
    <source>
        <dbReference type="ARBA" id="ARBA00030997"/>
    </source>
</evidence>
<comment type="catalytic activity">
    <reaction evidence="6">
        <text>an S-substituted L-cysteinylglycine + H2O = an S-substituted L-cysteine + glycine</text>
        <dbReference type="Rhea" id="RHEA:60444"/>
        <dbReference type="ChEBI" id="CHEBI:15377"/>
        <dbReference type="ChEBI" id="CHEBI:57305"/>
        <dbReference type="ChEBI" id="CHEBI:58717"/>
        <dbReference type="ChEBI" id="CHEBI:143103"/>
        <dbReference type="EC" id="3.4.13.23"/>
    </reaction>
    <physiologicalReaction direction="left-to-right" evidence="6">
        <dbReference type="Rhea" id="RHEA:60445"/>
    </physiologicalReaction>
</comment>
<dbReference type="RefSeq" id="XP_014250301.1">
    <property type="nucleotide sequence ID" value="XM_014394815.1"/>
</dbReference>
<evidence type="ECO:0000256" key="3">
    <source>
        <dbReference type="ARBA" id="ARBA00022438"/>
    </source>
</evidence>
<evidence type="ECO:0000256" key="6">
    <source>
        <dbReference type="ARBA" id="ARBA00023511"/>
    </source>
</evidence>
<dbReference type="SUPFAM" id="SSF53187">
    <property type="entry name" value="Zn-dependent exopeptidases"/>
    <property type="match status" value="1"/>
</dbReference>
<dbReference type="PRINTS" id="PR00481">
    <property type="entry name" value="LAMNOPPTDASE"/>
</dbReference>
<evidence type="ECO:0000256" key="2">
    <source>
        <dbReference type="ARBA" id="ARBA00014190"/>
    </source>
</evidence>
<evidence type="ECO:0000313" key="18">
    <source>
        <dbReference type="Proteomes" id="UP000494040"/>
    </source>
</evidence>
<evidence type="ECO:0000259" key="16">
    <source>
        <dbReference type="Pfam" id="PF02789"/>
    </source>
</evidence>
<evidence type="ECO:0000256" key="7">
    <source>
        <dbReference type="ARBA" id="ARBA00023625"/>
    </source>
</evidence>
<dbReference type="PANTHER" id="PTHR11963:SF16">
    <property type="entry name" value="CYTOSOL AMINOPEPTIDASE"/>
    <property type="match status" value="1"/>
</dbReference>
<keyword evidence="18" id="KW-1185">Reference proteome</keyword>
<dbReference type="InterPro" id="IPR011356">
    <property type="entry name" value="Leucine_aapep/pepB"/>
</dbReference>
<dbReference type="OrthoDB" id="412814at2759"/>